<dbReference type="GO" id="GO:0032502">
    <property type="term" value="P:developmental process"/>
    <property type="evidence" value="ECO:0007669"/>
    <property type="project" value="UniProtKB-ARBA"/>
</dbReference>
<evidence type="ECO:0000313" key="10">
    <source>
        <dbReference type="EMBL" id="KAF6360980.1"/>
    </source>
</evidence>
<dbReference type="VEuPathDB" id="HostDB:GeneID_118654647"/>
<evidence type="ECO:0000256" key="7">
    <source>
        <dbReference type="SAM" id="MobiDB-lite"/>
    </source>
</evidence>
<keyword evidence="5" id="KW-0539">Nucleus</keyword>
<dbReference type="PANTHER" id="PTHR24393:SF106">
    <property type="entry name" value="ZINC FINGER AND SCAN DOMAIN-CONTAINING PROTEIN 2"/>
    <property type="match status" value="1"/>
</dbReference>
<feature type="domain" description="C2H2-type" evidence="8">
    <location>
        <begin position="351"/>
        <end position="378"/>
    </location>
</feature>
<comment type="caution">
    <text evidence="10">The sequence shown here is derived from an EMBL/GenBank/DDBJ whole genome shotgun (WGS) entry which is preliminary data.</text>
</comment>
<organism evidence="10 11">
    <name type="scientific">Myotis myotis</name>
    <name type="common">Greater mouse-eared bat</name>
    <name type="synonym">Vespertilio myotis</name>
    <dbReference type="NCBI Taxonomy" id="51298"/>
    <lineage>
        <taxon>Eukaryota</taxon>
        <taxon>Metazoa</taxon>
        <taxon>Chordata</taxon>
        <taxon>Craniata</taxon>
        <taxon>Vertebrata</taxon>
        <taxon>Euteleostomi</taxon>
        <taxon>Mammalia</taxon>
        <taxon>Eutheria</taxon>
        <taxon>Laurasiatheria</taxon>
        <taxon>Chiroptera</taxon>
        <taxon>Yangochiroptera</taxon>
        <taxon>Vespertilionidae</taxon>
        <taxon>Myotis</taxon>
    </lineage>
</organism>
<keyword evidence="11" id="KW-1185">Reference proteome</keyword>
<feature type="domain" description="C2H2-type" evidence="8">
    <location>
        <begin position="246"/>
        <end position="273"/>
    </location>
</feature>
<dbReference type="SUPFAM" id="SSF109640">
    <property type="entry name" value="KRAB domain (Kruppel-associated box)"/>
    <property type="match status" value="1"/>
</dbReference>
<evidence type="ECO:0000256" key="4">
    <source>
        <dbReference type="ARBA" id="ARBA00022833"/>
    </source>
</evidence>
<evidence type="ECO:0000256" key="3">
    <source>
        <dbReference type="ARBA" id="ARBA00022771"/>
    </source>
</evidence>
<feature type="region of interest" description="Disordered" evidence="7">
    <location>
        <begin position="355"/>
        <end position="374"/>
    </location>
</feature>
<dbReference type="InterPro" id="IPR001909">
    <property type="entry name" value="KRAB"/>
</dbReference>
<dbReference type="InterPro" id="IPR036051">
    <property type="entry name" value="KRAB_dom_sf"/>
</dbReference>
<dbReference type="Proteomes" id="UP000527355">
    <property type="component" value="Unassembled WGS sequence"/>
</dbReference>
<dbReference type="Pfam" id="PF00096">
    <property type="entry name" value="zf-C2H2"/>
    <property type="match status" value="4"/>
</dbReference>
<gene>
    <name evidence="10" type="ORF">mMyoMyo1_021155</name>
</gene>
<dbReference type="PANTHER" id="PTHR24393">
    <property type="entry name" value="ZINC FINGER PROTEIN"/>
    <property type="match status" value="1"/>
</dbReference>
<dbReference type="EMBL" id="JABWUV010000004">
    <property type="protein sequence ID" value="KAF6360980.1"/>
    <property type="molecule type" value="Genomic_DNA"/>
</dbReference>
<protein>
    <recommendedName>
        <fullName evidence="12">Zinc finger protein 674</fullName>
    </recommendedName>
</protein>
<dbReference type="FunFam" id="3.30.160.60:FF:002343">
    <property type="entry name" value="Zinc finger protein 33A"/>
    <property type="match status" value="1"/>
</dbReference>
<dbReference type="FunFam" id="3.30.160.60:FF:000202">
    <property type="entry name" value="Zinc finger protein 574"/>
    <property type="match status" value="1"/>
</dbReference>
<evidence type="ECO:0000259" key="8">
    <source>
        <dbReference type="PROSITE" id="PS50157"/>
    </source>
</evidence>
<dbReference type="InterPro" id="IPR036236">
    <property type="entry name" value="Znf_C2H2_sf"/>
</dbReference>
<evidence type="ECO:0000256" key="2">
    <source>
        <dbReference type="ARBA" id="ARBA00022737"/>
    </source>
</evidence>
<dbReference type="GO" id="GO:0001228">
    <property type="term" value="F:DNA-binding transcription activator activity, RNA polymerase II-specific"/>
    <property type="evidence" value="ECO:0007669"/>
    <property type="project" value="TreeGrafter"/>
</dbReference>
<dbReference type="AlphaFoldDB" id="A0A7J7YHK3"/>
<name>A0A7J7YHK3_MYOMY</name>
<keyword evidence="4" id="KW-0862">Zinc</keyword>
<evidence type="ECO:0000256" key="6">
    <source>
        <dbReference type="PROSITE-ProRule" id="PRU00042"/>
    </source>
</evidence>
<sequence>MAMSQESLTFRDVFVDFTLEEWQQLDFSQKNLYRDVMLENYGHVVSVGYLVDTPDVIFRFGQGEEARREDGEPIIQSCPEFWKVDDQKDNHKESQDKSLWQATFIHQETLKDASDQEIRTCGKIIYPSTDFVPIRQRLLKYYSWERCSKHNLNFLSQNRSYGKNKNDEYQAYWKLCFCSNLDKAQPGEKIFEPKHHGKAFHHKQALKSQKIQTGEKPYECSDCGKAFIQKGNLAVHQRTHTGEKPYECCECAKAFSQKSTLIAHQRTHTGEKPYECNECGKTFIQKSTLIKHQRTHTGEKPFVYGECTKTFKSSYHLIRHEKTHIRQAFYDGIKRGKSSLMHQRTQMGEKPECNKHRKTFSKKPTPIKHQRMHTKEKTFECNECGKRGVSV</sequence>
<reference evidence="10 11" key="1">
    <citation type="journal article" date="2020" name="Nature">
        <title>Six reference-quality genomes reveal evolution of bat adaptations.</title>
        <authorList>
            <person name="Jebb D."/>
            <person name="Huang Z."/>
            <person name="Pippel M."/>
            <person name="Hughes G.M."/>
            <person name="Lavrichenko K."/>
            <person name="Devanna P."/>
            <person name="Winkler S."/>
            <person name="Jermiin L.S."/>
            <person name="Skirmuntt E.C."/>
            <person name="Katzourakis A."/>
            <person name="Burkitt-Gray L."/>
            <person name="Ray D.A."/>
            <person name="Sullivan K.A.M."/>
            <person name="Roscito J.G."/>
            <person name="Kirilenko B.M."/>
            <person name="Davalos L.M."/>
            <person name="Corthals A.P."/>
            <person name="Power M.L."/>
            <person name="Jones G."/>
            <person name="Ransome R.D."/>
            <person name="Dechmann D.K.N."/>
            <person name="Locatelli A.G."/>
            <person name="Puechmaille S.J."/>
            <person name="Fedrigo O."/>
            <person name="Jarvis E.D."/>
            <person name="Hiller M."/>
            <person name="Vernes S.C."/>
            <person name="Myers E.W."/>
            <person name="Teeling E.C."/>
        </authorList>
    </citation>
    <scope>NUCLEOTIDE SEQUENCE [LARGE SCALE GENOMIC DNA]</scope>
    <source>
        <strain evidence="10">MMyoMyo1</strain>
        <tissue evidence="10">Flight muscle</tissue>
    </source>
</reference>
<dbReference type="GO" id="GO:0000978">
    <property type="term" value="F:RNA polymerase II cis-regulatory region sequence-specific DNA binding"/>
    <property type="evidence" value="ECO:0007669"/>
    <property type="project" value="TreeGrafter"/>
</dbReference>
<dbReference type="Gene3D" id="6.10.140.140">
    <property type="match status" value="1"/>
</dbReference>
<evidence type="ECO:0000313" key="11">
    <source>
        <dbReference type="Proteomes" id="UP000527355"/>
    </source>
</evidence>
<feature type="domain" description="C2H2-type" evidence="8">
    <location>
        <begin position="274"/>
        <end position="301"/>
    </location>
</feature>
<dbReference type="SMART" id="SM00355">
    <property type="entry name" value="ZnF_C2H2"/>
    <property type="match status" value="4"/>
</dbReference>
<feature type="compositionally biased region" description="Basic residues" evidence="7">
    <location>
        <begin position="355"/>
        <end position="372"/>
    </location>
</feature>
<keyword evidence="1" id="KW-0479">Metal-binding</keyword>
<evidence type="ECO:0000256" key="1">
    <source>
        <dbReference type="ARBA" id="ARBA00022723"/>
    </source>
</evidence>
<feature type="domain" description="C2H2-type" evidence="8">
    <location>
        <begin position="302"/>
        <end position="329"/>
    </location>
</feature>
<dbReference type="FunFam" id="3.30.160.60:FF:000848">
    <property type="entry name" value="Zinc finger protein 35"/>
    <property type="match status" value="1"/>
</dbReference>
<dbReference type="CDD" id="cd07765">
    <property type="entry name" value="KRAB_A-box"/>
    <property type="match status" value="1"/>
</dbReference>
<dbReference type="InterPro" id="IPR013087">
    <property type="entry name" value="Znf_C2H2_type"/>
</dbReference>
<keyword evidence="2" id="KW-0677">Repeat</keyword>
<dbReference type="FunFam" id="3.30.160.60:FF:004137">
    <property type="match status" value="1"/>
</dbReference>
<dbReference type="FunFam" id="3.30.160.60:FF:002402">
    <property type="entry name" value="Zinc finger protein 347"/>
    <property type="match status" value="1"/>
</dbReference>
<dbReference type="PROSITE" id="PS00028">
    <property type="entry name" value="ZINC_FINGER_C2H2_1"/>
    <property type="match status" value="3"/>
</dbReference>
<dbReference type="PROSITE" id="PS50157">
    <property type="entry name" value="ZINC_FINGER_C2H2_2"/>
    <property type="match status" value="5"/>
</dbReference>
<feature type="domain" description="C2H2-type" evidence="8">
    <location>
        <begin position="218"/>
        <end position="245"/>
    </location>
</feature>
<proteinExistence type="predicted"/>
<dbReference type="SUPFAM" id="SSF57667">
    <property type="entry name" value="beta-beta-alpha zinc fingers"/>
    <property type="match status" value="4"/>
</dbReference>
<evidence type="ECO:0000256" key="5">
    <source>
        <dbReference type="ARBA" id="ARBA00023242"/>
    </source>
</evidence>
<dbReference type="Gene3D" id="3.30.160.60">
    <property type="entry name" value="Classic Zinc Finger"/>
    <property type="match status" value="5"/>
</dbReference>
<dbReference type="GO" id="GO:0008270">
    <property type="term" value="F:zinc ion binding"/>
    <property type="evidence" value="ECO:0007669"/>
    <property type="project" value="UniProtKB-KW"/>
</dbReference>
<keyword evidence="3 6" id="KW-0863">Zinc-finger</keyword>
<dbReference type="PROSITE" id="PS50805">
    <property type="entry name" value="KRAB"/>
    <property type="match status" value="1"/>
</dbReference>
<dbReference type="Pfam" id="PF01352">
    <property type="entry name" value="KRAB"/>
    <property type="match status" value="1"/>
</dbReference>
<dbReference type="GO" id="GO:0005634">
    <property type="term" value="C:nucleus"/>
    <property type="evidence" value="ECO:0007669"/>
    <property type="project" value="TreeGrafter"/>
</dbReference>
<evidence type="ECO:0000259" key="9">
    <source>
        <dbReference type="PROSITE" id="PS50805"/>
    </source>
</evidence>
<dbReference type="SMART" id="SM00349">
    <property type="entry name" value="KRAB"/>
    <property type="match status" value="1"/>
</dbReference>
<feature type="domain" description="KRAB" evidence="9">
    <location>
        <begin position="8"/>
        <end position="79"/>
    </location>
</feature>
<evidence type="ECO:0008006" key="12">
    <source>
        <dbReference type="Google" id="ProtNLM"/>
    </source>
</evidence>
<accession>A0A7J7YHK3</accession>